<evidence type="ECO:0000256" key="1">
    <source>
        <dbReference type="ARBA" id="ARBA00004651"/>
    </source>
</evidence>
<dbReference type="SUPFAM" id="SSF82689">
    <property type="entry name" value="Mechanosensitive channel protein MscS (YggB), C-terminal domain"/>
    <property type="match status" value="1"/>
</dbReference>
<dbReference type="GO" id="GO:0005886">
    <property type="term" value="C:plasma membrane"/>
    <property type="evidence" value="ECO:0007669"/>
    <property type="project" value="UniProtKB-SubCell"/>
</dbReference>
<dbReference type="AlphaFoldDB" id="A0A0P8BY27"/>
<keyword evidence="6 7" id="KW-0472">Membrane</keyword>
<dbReference type="InterPro" id="IPR008910">
    <property type="entry name" value="MSC_TM_helix"/>
</dbReference>
<feature type="domain" description="Mechanosensitive ion channel MscS" evidence="8">
    <location>
        <begin position="107"/>
        <end position="172"/>
    </location>
</feature>
<dbReference type="PANTHER" id="PTHR30221:SF1">
    <property type="entry name" value="SMALL-CONDUCTANCE MECHANOSENSITIVE CHANNEL"/>
    <property type="match status" value="1"/>
</dbReference>
<dbReference type="Proteomes" id="UP000050465">
    <property type="component" value="Unassembled WGS sequence"/>
</dbReference>
<dbReference type="PANTHER" id="PTHR30221">
    <property type="entry name" value="SMALL-CONDUCTANCE MECHANOSENSITIVE CHANNEL"/>
    <property type="match status" value="1"/>
</dbReference>
<evidence type="ECO:0000259" key="10">
    <source>
        <dbReference type="Pfam" id="PF21088"/>
    </source>
</evidence>
<keyword evidence="4 7" id="KW-0812">Transmembrane</keyword>
<evidence type="ECO:0000256" key="7">
    <source>
        <dbReference type="SAM" id="Phobius"/>
    </source>
</evidence>
<dbReference type="Pfam" id="PF05552">
    <property type="entry name" value="MS_channel_1st_1"/>
    <property type="match status" value="1"/>
</dbReference>
<evidence type="ECO:0000256" key="4">
    <source>
        <dbReference type="ARBA" id="ARBA00022692"/>
    </source>
</evidence>
<dbReference type="InterPro" id="IPR049142">
    <property type="entry name" value="MS_channel_1st"/>
</dbReference>
<dbReference type="InterPro" id="IPR049278">
    <property type="entry name" value="MS_channel_C"/>
</dbReference>
<dbReference type="SUPFAM" id="SSF50182">
    <property type="entry name" value="Sm-like ribonucleoproteins"/>
    <property type="match status" value="1"/>
</dbReference>
<dbReference type="Pfam" id="PF00924">
    <property type="entry name" value="MS_channel_2nd"/>
    <property type="match status" value="1"/>
</dbReference>
<name>A0A0P8BY27_9CYAN</name>
<feature type="domain" description="Mechanosensitive ion channel transmembrane helices 2/3" evidence="10">
    <location>
        <begin position="64"/>
        <end position="105"/>
    </location>
</feature>
<comment type="similarity">
    <text evidence="2">Belongs to the MscS (TC 1.A.23) family.</text>
</comment>
<dbReference type="InterPro" id="IPR045275">
    <property type="entry name" value="MscS_archaea/bacteria_type"/>
</dbReference>
<feature type="transmembrane region" description="Helical" evidence="7">
    <location>
        <begin position="91"/>
        <end position="120"/>
    </location>
</feature>
<gene>
    <name evidence="11" type="primary">mscS-2</name>
    <name evidence="11" type="ORF">HLUCCA11_16885</name>
</gene>
<dbReference type="InterPro" id="IPR011014">
    <property type="entry name" value="MscS_channel_TM-2"/>
</dbReference>
<reference evidence="11 12" key="1">
    <citation type="submission" date="2015-09" db="EMBL/GenBank/DDBJ databases">
        <title>Identification and resolution of microdiversity through metagenomic sequencing of parallel consortia.</title>
        <authorList>
            <person name="Nelson W.C."/>
            <person name="Romine M.F."/>
            <person name="Lindemann S.R."/>
        </authorList>
    </citation>
    <scope>NUCLEOTIDE SEQUENCE [LARGE SCALE GENOMIC DNA]</scope>
    <source>
        <strain evidence="11">Ana</strain>
    </source>
</reference>
<protein>
    <submittedName>
        <fullName evidence="11">Small conductance mechanosensitive channel</fullName>
    </submittedName>
</protein>
<keyword evidence="5 7" id="KW-1133">Transmembrane helix</keyword>
<dbReference type="InterPro" id="IPR011066">
    <property type="entry name" value="MscS_channel_C_sf"/>
</dbReference>
<evidence type="ECO:0000256" key="6">
    <source>
        <dbReference type="ARBA" id="ARBA00023136"/>
    </source>
</evidence>
<accession>A0A0P8BY27</accession>
<dbReference type="Gene3D" id="1.10.287.1260">
    <property type="match status" value="1"/>
</dbReference>
<evidence type="ECO:0000313" key="11">
    <source>
        <dbReference type="EMBL" id="KPQ33829.1"/>
    </source>
</evidence>
<dbReference type="InterPro" id="IPR023408">
    <property type="entry name" value="MscS_beta-dom_sf"/>
</dbReference>
<dbReference type="Pfam" id="PF21088">
    <property type="entry name" value="MS_channel_1st"/>
    <property type="match status" value="1"/>
</dbReference>
<dbReference type="STRING" id="1666911.HLUCCA11_16885"/>
<comment type="subcellular location">
    <subcellularLocation>
        <location evidence="1">Cell membrane</location>
        <topology evidence="1">Multi-pass membrane protein</topology>
    </subcellularLocation>
</comment>
<dbReference type="SUPFAM" id="SSF82861">
    <property type="entry name" value="Mechanosensitive channel protein MscS (YggB), transmembrane region"/>
    <property type="match status" value="1"/>
</dbReference>
<feature type="transmembrane region" description="Helical" evidence="7">
    <location>
        <begin position="58"/>
        <end position="79"/>
    </location>
</feature>
<dbReference type="InterPro" id="IPR006685">
    <property type="entry name" value="MscS_channel_2nd"/>
</dbReference>
<proteinExistence type="inferred from homology"/>
<dbReference type="Pfam" id="PF21082">
    <property type="entry name" value="MS_channel_3rd"/>
    <property type="match status" value="1"/>
</dbReference>
<evidence type="ECO:0000256" key="2">
    <source>
        <dbReference type="ARBA" id="ARBA00008017"/>
    </source>
</evidence>
<evidence type="ECO:0000259" key="9">
    <source>
        <dbReference type="Pfam" id="PF21082"/>
    </source>
</evidence>
<sequence>MNTEIITKLIESALPTVMSVGLQMVSAIAIFFVGRWIARLAKRFVKKIMTKAQVEPTLTSFACNILFYGIMAFVVLGALGNLGIETTSLVAVLGAAGLAIGLALQGSLTNFAAGMLIIIFQPFRVGDRIDADGHSGYVTEIQLFTTNIHTLDNRTVVMPNGKLTEGSLVNYTTLGKLRLDLVVSVDYSTDIDRLKQILAEVLAGEAQVLSEPKPTIGLLEMADSSLNFAVRPWVTPQDYVPARFAIQESIKKRLDAEGISIPFPQRDVHLFHANGVPSAISSTVDAN</sequence>
<feature type="transmembrane region" description="Helical" evidence="7">
    <location>
        <begin position="20"/>
        <end position="38"/>
    </location>
</feature>
<organism evidence="11 12">
    <name type="scientific">Phormidesmis priestleyi Ana</name>
    <dbReference type="NCBI Taxonomy" id="1666911"/>
    <lineage>
        <taxon>Bacteria</taxon>
        <taxon>Bacillati</taxon>
        <taxon>Cyanobacteriota</taxon>
        <taxon>Cyanophyceae</taxon>
        <taxon>Leptolyngbyales</taxon>
        <taxon>Leptolyngbyaceae</taxon>
        <taxon>Phormidesmis</taxon>
    </lineage>
</organism>
<dbReference type="GO" id="GO:0008381">
    <property type="term" value="F:mechanosensitive monoatomic ion channel activity"/>
    <property type="evidence" value="ECO:0007669"/>
    <property type="project" value="InterPro"/>
</dbReference>
<evidence type="ECO:0000256" key="3">
    <source>
        <dbReference type="ARBA" id="ARBA00022475"/>
    </source>
</evidence>
<evidence type="ECO:0000313" key="12">
    <source>
        <dbReference type="Proteomes" id="UP000050465"/>
    </source>
</evidence>
<evidence type="ECO:0000259" key="8">
    <source>
        <dbReference type="Pfam" id="PF00924"/>
    </source>
</evidence>
<dbReference type="Gene3D" id="2.30.30.60">
    <property type="match status" value="1"/>
</dbReference>
<dbReference type="Gene3D" id="3.30.70.100">
    <property type="match status" value="1"/>
</dbReference>
<feature type="domain" description="Mechanosensitive ion channel MscS C-terminal" evidence="9">
    <location>
        <begin position="180"/>
        <end position="261"/>
    </location>
</feature>
<dbReference type="InterPro" id="IPR010920">
    <property type="entry name" value="LSM_dom_sf"/>
</dbReference>
<dbReference type="EMBL" id="LJZR01000026">
    <property type="protein sequence ID" value="KPQ33829.1"/>
    <property type="molecule type" value="Genomic_DNA"/>
</dbReference>
<keyword evidence="3" id="KW-1003">Cell membrane</keyword>
<evidence type="ECO:0000256" key="5">
    <source>
        <dbReference type="ARBA" id="ARBA00022989"/>
    </source>
</evidence>
<comment type="caution">
    <text evidence="11">The sequence shown here is derived from an EMBL/GenBank/DDBJ whole genome shotgun (WGS) entry which is preliminary data.</text>
</comment>